<evidence type="ECO:0000256" key="3">
    <source>
        <dbReference type="ARBA" id="ARBA00022692"/>
    </source>
</evidence>
<evidence type="ECO:0000256" key="1">
    <source>
        <dbReference type="ARBA" id="ARBA00004651"/>
    </source>
</evidence>
<keyword evidence="3 6" id="KW-0812">Transmembrane</keyword>
<reference evidence="7 8" key="1">
    <citation type="submission" date="2022-07" db="EMBL/GenBank/DDBJ databases">
        <title>Fecal culturing of patients with breast cancer.</title>
        <authorList>
            <person name="Teng N.M.Y."/>
            <person name="Kiu R."/>
            <person name="Evans R."/>
            <person name="Baker D.J."/>
            <person name="Zenner C."/>
            <person name="Robinson S.D."/>
            <person name="Hall L.J."/>
        </authorList>
    </citation>
    <scope>NUCLEOTIDE SEQUENCE [LARGE SCALE GENOMIC DNA]</scope>
    <source>
        <strain evidence="7 8">LH1063</strain>
    </source>
</reference>
<evidence type="ECO:0000256" key="4">
    <source>
        <dbReference type="ARBA" id="ARBA00022989"/>
    </source>
</evidence>
<feature type="transmembrane region" description="Helical" evidence="6">
    <location>
        <begin position="29"/>
        <end position="54"/>
    </location>
</feature>
<feature type="transmembrane region" description="Helical" evidence="6">
    <location>
        <begin position="181"/>
        <end position="199"/>
    </location>
</feature>
<dbReference type="PANTHER" id="PTHR30250">
    <property type="entry name" value="PST FAMILY PREDICTED COLANIC ACID TRANSPORTER"/>
    <property type="match status" value="1"/>
</dbReference>
<comment type="subcellular location">
    <subcellularLocation>
        <location evidence="1">Cell membrane</location>
        <topology evidence="1">Multi-pass membrane protein</topology>
    </subcellularLocation>
</comment>
<dbReference type="PANTHER" id="PTHR30250:SF11">
    <property type="entry name" value="O-ANTIGEN TRANSPORTER-RELATED"/>
    <property type="match status" value="1"/>
</dbReference>
<organism evidence="7 8">
    <name type="scientific">Coprobacter tertius</name>
    <dbReference type="NCBI Taxonomy" id="2944915"/>
    <lineage>
        <taxon>Bacteria</taxon>
        <taxon>Pseudomonadati</taxon>
        <taxon>Bacteroidota</taxon>
        <taxon>Bacteroidia</taxon>
        <taxon>Bacteroidales</taxon>
        <taxon>Barnesiellaceae</taxon>
        <taxon>Coprobacter</taxon>
    </lineage>
</organism>
<keyword evidence="2" id="KW-1003">Cell membrane</keyword>
<name>A0ABT1MJR2_9BACT</name>
<feature type="transmembrane region" description="Helical" evidence="6">
    <location>
        <begin position="145"/>
        <end position="169"/>
    </location>
</feature>
<dbReference type="Proteomes" id="UP001205603">
    <property type="component" value="Unassembled WGS sequence"/>
</dbReference>
<feature type="transmembrane region" description="Helical" evidence="6">
    <location>
        <begin position="397"/>
        <end position="415"/>
    </location>
</feature>
<proteinExistence type="predicted"/>
<evidence type="ECO:0000313" key="7">
    <source>
        <dbReference type="EMBL" id="MCP9612860.1"/>
    </source>
</evidence>
<feature type="transmembrane region" description="Helical" evidence="6">
    <location>
        <begin position="60"/>
        <end position="81"/>
    </location>
</feature>
<keyword evidence="5 6" id="KW-0472">Membrane</keyword>
<evidence type="ECO:0000313" key="8">
    <source>
        <dbReference type="Proteomes" id="UP001205603"/>
    </source>
</evidence>
<feature type="transmembrane region" description="Helical" evidence="6">
    <location>
        <begin position="421"/>
        <end position="444"/>
    </location>
</feature>
<evidence type="ECO:0008006" key="9">
    <source>
        <dbReference type="Google" id="ProtNLM"/>
    </source>
</evidence>
<protein>
    <recommendedName>
        <fullName evidence="9">Polysaccharide biosynthesis protein</fullName>
    </recommendedName>
</protein>
<evidence type="ECO:0000256" key="6">
    <source>
        <dbReference type="SAM" id="Phobius"/>
    </source>
</evidence>
<feature type="transmembrane region" description="Helical" evidence="6">
    <location>
        <begin position="205"/>
        <end position="225"/>
    </location>
</feature>
<dbReference type="InterPro" id="IPR050833">
    <property type="entry name" value="Poly_Biosynth_Transport"/>
</dbReference>
<evidence type="ECO:0000256" key="5">
    <source>
        <dbReference type="ARBA" id="ARBA00023136"/>
    </source>
</evidence>
<dbReference type="Pfam" id="PF01943">
    <property type="entry name" value="Polysacc_synt"/>
    <property type="match status" value="1"/>
</dbReference>
<sequence length="463" mass="53079">MSEIKNIFIKIRWYLNKGNNRSKQLKKSLVSCLIIKIISVAISLLMIPMCINYINAEQYGIWLTLSTIVLWLGFFDIGLANGLRNKFAEAKAKGDTRLAKEYVSTTFFILSLIFGATWVIFMVLNRYIDWNVFFHISIKGTELNSLFSIIITYFCLQNIFKILSTVLLADQKPGWSSFFDMLGQLFALIIIWVMMQLIPGSLLKLGITLCFVPLVVWVIANFFFFKGSYKAYSPSIKSINKARIKDILNLGVKFFIIQIACVIQFQTANFIIAHFFSAVEVTNYNIVYKYFNVLAMTFTIFLSPFWSAITDAWTLKDMSWIKNTTQKYVIIATAFNICGLIMLIVAPVVIRFWVGKEIAGNIDNILLVLCYIYVAITLYTTLFVNILNGMGILRTQYILALISPIIYIAITYIFIDKFNLGTYSIYIALIASNINGFIAPFQYYKLIRKHHIKTNVNNVCIQN</sequence>
<keyword evidence="4 6" id="KW-1133">Transmembrane helix</keyword>
<dbReference type="RefSeq" id="WP_255028230.1">
    <property type="nucleotide sequence ID" value="NZ_JANDHW010000015.1"/>
</dbReference>
<feature type="transmembrane region" description="Helical" evidence="6">
    <location>
        <begin position="286"/>
        <end position="307"/>
    </location>
</feature>
<accession>A0ABT1MJR2</accession>
<feature type="transmembrane region" description="Helical" evidence="6">
    <location>
        <begin position="328"/>
        <end position="353"/>
    </location>
</feature>
<feature type="transmembrane region" description="Helical" evidence="6">
    <location>
        <begin position="102"/>
        <end position="125"/>
    </location>
</feature>
<dbReference type="EMBL" id="JANDHW010000015">
    <property type="protein sequence ID" value="MCP9612860.1"/>
    <property type="molecule type" value="Genomic_DNA"/>
</dbReference>
<dbReference type="InterPro" id="IPR002797">
    <property type="entry name" value="Polysacc_synth"/>
</dbReference>
<feature type="transmembrane region" description="Helical" evidence="6">
    <location>
        <begin position="246"/>
        <end position="266"/>
    </location>
</feature>
<keyword evidence="8" id="KW-1185">Reference proteome</keyword>
<evidence type="ECO:0000256" key="2">
    <source>
        <dbReference type="ARBA" id="ARBA00022475"/>
    </source>
</evidence>
<feature type="transmembrane region" description="Helical" evidence="6">
    <location>
        <begin position="365"/>
        <end position="385"/>
    </location>
</feature>
<gene>
    <name evidence="7" type="ORF">NMU02_12240</name>
</gene>
<comment type="caution">
    <text evidence="7">The sequence shown here is derived from an EMBL/GenBank/DDBJ whole genome shotgun (WGS) entry which is preliminary data.</text>
</comment>